<protein>
    <recommendedName>
        <fullName evidence="9">OmpA-like domain-containing protein</fullName>
    </recommendedName>
</protein>
<dbReference type="PROSITE" id="PS51123">
    <property type="entry name" value="OMPA_2"/>
    <property type="match status" value="1"/>
</dbReference>
<keyword evidence="6 7" id="KW-0472">Membrane</keyword>
<comment type="caution">
    <text evidence="10">The sequence shown here is derived from an EMBL/GenBank/DDBJ whole genome shotgun (WGS) entry which is preliminary data.</text>
</comment>
<dbReference type="InterPro" id="IPR006665">
    <property type="entry name" value="OmpA-like"/>
</dbReference>
<feature type="domain" description="OmpA-like" evidence="9">
    <location>
        <begin position="168"/>
        <end position="288"/>
    </location>
</feature>
<dbReference type="Proteomes" id="UP000646745">
    <property type="component" value="Unassembled WGS sequence"/>
</dbReference>
<comment type="similarity">
    <text evidence="2">Belongs to the MotB family.</text>
</comment>
<dbReference type="InterPro" id="IPR036737">
    <property type="entry name" value="OmpA-like_sf"/>
</dbReference>
<evidence type="ECO:0000256" key="2">
    <source>
        <dbReference type="ARBA" id="ARBA00008914"/>
    </source>
</evidence>
<dbReference type="InterPro" id="IPR025713">
    <property type="entry name" value="MotB-like_N_dom"/>
</dbReference>
<dbReference type="PANTHER" id="PTHR30329">
    <property type="entry name" value="STATOR ELEMENT OF FLAGELLAR MOTOR COMPLEX"/>
    <property type="match status" value="1"/>
</dbReference>
<sequence length="292" mass="31168">MSAMAAGGEGPFADLLFDEGPFDTTRDGESDSWLMSYLDMLMLLITFFVLMLALYGGQLMDRSDPAAASTTALPVITSAIVAPKPTTPAIETFGEFYRPPRQLRPAPPALSVGFYDPQHARQSATEPVTPAPRLPALAFNVPLFALPKPAPAAPPPPQIDGVEVTAIPHGYNLRIQDHLLFDSSAVALTDRGRALISRLIPTLEGFDGTISVEGHTDSVPISTARFASNWELSAARASAVVRVLRLAGIDGDRLRAIGYASTHPLADNDTPAGRASNRRVELVLQESGTGER</sequence>
<keyword evidence="4 8" id="KW-0812">Transmembrane</keyword>
<proteinExistence type="inferred from homology"/>
<evidence type="ECO:0000313" key="11">
    <source>
        <dbReference type="Proteomes" id="UP000646745"/>
    </source>
</evidence>
<organism evidence="10 11">
    <name type="scientific">Salinicola rhizosphaerae</name>
    <dbReference type="NCBI Taxonomy" id="1443141"/>
    <lineage>
        <taxon>Bacteria</taxon>
        <taxon>Pseudomonadati</taxon>
        <taxon>Pseudomonadota</taxon>
        <taxon>Gammaproteobacteria</taxon>
        <taxon>Oceanospirillales</taxon>
        <taxon>Halomonadaceae</taxon>
        <taxon>Salinicola</taxon>
    </lineage>
</organism>
<dbReference type="PANTHER" id="PTHR30329:SF21">
    <property type="entry name" value="LIPOPROTEIN YIAD-RELATED"/>
    <property type="match status" value="1"/>
</dbReference>
<keyword evidence="11" id="KW-1185">Reference proteome</keyword>
<evidence type="ECO:0000256" key="7">
    <source>
        <dbReference type="PROSITE-ProRule" id="PRU00473"/>
    </source>
</evidence>
<comment type="subcellular location">
    <subcellularLocation>
        <location evidence="1">Cell membrane</location>
        <topology evidence="1">Single-pass membrane protein</topology>
    </subcellularLocation>
</comment>
<keyword evidence="5 8" id="KW-1133">Transmembrane helix</keyword>
<keyword evidence="3" id="KW-1003">Cell membrane</keyword>
<gene>
    <name evidence="10" type="ORF">GCM10009038_27100</name>
</gene>
<dbReference type="SUPFAM" id="SSF103088">
    <property type="entry name" value="OmpA-like"/>
    <property type="match status" value="1"/>
</dbReference>
<dbReference type="EMBL" id="BMZI01000006">
    <property type="protein sequence ID" value="GHB27003.1"/>
    <property type="molecule type" value="Genomic_DNA"/>
</dbReference>
<dbReference type="CDD" id="cd07185">
    <property type="entry name" value="OmpA_C-like"/>
    <property type="match status" value="1"/>
</dbReference>
<accession>A0ABQ3E8T7</accession>
<evidence type="ECO:0000256" key="5">
    <source>
        <dbReference type="ARBA" id="ARBA00022989"/>
    </source>
</evidence>
<dbReference type="InterPro" id="IPR050330">
    <property type="entry name" value="Bact_OuterMem_StrucFunc"/>
</dbReference>
<evidence type="ECO:0000256" key="3">
    <source>
        <dbReference type="ARBA" id="ARBA00022475"/>
    </source>
</evidence>
<feature type="transmembrane region" description="Helical" evidence="8">
    <location>
        <begin position="34"/>
        <end position="55"/>
    </location>
</feature>
<evidence type="ECO:0000256" key="6">
    <source>
        <dbReference type="ARBA" id="ARBA00023136"/>
    </source>
</evidence>
<evidence type="ECO:0000256" key="1">
    <source>
        <dbReference type="ARBA" id="ARBA00004162"/>
    </source>
</evidence>
<reference evidence="11" key="1">
    <citation type="journal article" date="2019" name="Int. J. Syst. Evol. Microbiol.">
        <title>The Global Catalogue of Microorganisms (GCM) 10K type strain sequencing project: providing services to taxonomists for standard genome sequencing and annotation.</title>
        <authorList>
            <consortium name="The Broad Institute Genomics Platform"/>
            <consortium name="The Broad Institute Genome Sequencing Center for Infectious Disease"/>
            <person name="Wu L."/>
            <person name="Ma J."/>
        </authorList>
    </citation>
    <scope>NUCLEOTIDE SEQUENCE [LARGE SCALE GENOMIC DNA]</scope>
    <source>
        <strain evidence="11">KCTC 32998</strain>
    </source>
</reference>
<dbReference type="Gene3D" id="3.30.1330.60">
    <property type="entry name" value="OmpA-like domain"/>
    <property type="match status" value="1"/>
</dbReference>
<evidence type="ECO:0000256" key="4">
    <source>
        <dbReference type="ARBA" id="ARBA00022692"/>
    </source>
</evidence>
<name>A0ABQ3E8T7_9GAMM</name>
<evidence type="ECO:0000313" key="10">
    <source>
        <dbReference type="EMBL" id="GHB27003.1"/>
    </source>
</evidence>
<dbReference type="Pfam" id="PF00691">
    <property type="entry name" value="OmpA"/>
    <property type="match status" value="1"/>
</dbReference>
<dbReference type="Pfam" id="PF13677">
    <property type="entry name" value="MotB_plug"/>
    <property type="match status" value="1"/>
</dbReference>
<evidence type="ECO:0000259" key="9">
    <source>
        <dbReference type="PROSITE" id="PS51123"/>
    </source>
</evidence>
<evidence type="ECO:0000256" key="8">
    <source>
        <dbReference type="SAM" id="Phobius"/>
    </source>
</evidence>